<dbReference type="VEuPathDB" id="VectorBase:AMIN011194"/>
<feature type="transmembrane region" description="Helical" evidence="1">
    <location>
        <begin position="141"/>
        <end position="160"/>
    </location>
</feature>
<organism evidence="2 3">
    <name type="scientific">Anopheles minimus</name>
    <dbReference type="NCBI Taxonomy" id="112268"/>
    <lineage>
        <taxon>Eukaryota</taxon>
        <taxon>Metazoa</taxon>
        <taxon>Ecdysozoa</taxon>
        <taxon>Arthropoda</taxon>
        <taxon>Hexapoda</taxon>
        <taxon>Insecta</taxon>
        <taxon>Pterygota</taxon>
        <taxon>Neoptera</taxon>
        <taxon>Endopterygota</taxon>
        <taxon>Diptera</taxon>
        <taxon>Nematocera</taxon>
        <taxon>Culicoidea</taxon>
        <taxon>Culicidae</taxon>
        <taxon>Anophelinae</taxon>
        <taxon>Anopheles</taxon>
    </lineage>
</organism>
<dbReference type="AlphaFoldDB" id="A0A182WLB5"/>
<accession>A0A182WLB5</accession>
<reference evidence="3" key="1">
    <citation type="submission" date="2013-03" db="EMBL/GenBank/DDBJ databases">
        <title>The Genome Sequence of Anopheles minimus MINIMUS1.</title>
        <authorList>
            <consortium name="The Broad Institute Genomics Platform"/>
            <person name="Neafsey D.E."/>
            <person name="Walton C."/>
            <person name="Walker B."/>
            <person name="Young S.K."/>
            <person name="Zeng Q."/>
            <person name="Gargeya S."/>
            <person name="Fitzgerald M."/>
            <person name="Haas B."/>
            <person name="Abouelleil A."/>
            <person name="Allen A.W."/>
            <person name="Alvarado L."/>
            <person name="Arachchi H.M."/>
            <person name="Berlin A.M."/>
            <person name="Chapman S.B."/>
            <person name="Gainer-Dewar J."/>
            <person name="Goldberg J."/>
            <person name="Griggs A."/>
            <person name="Gujja S."/>
            <person name="Hansen M."/>
            <person name="Howarth C."/>
            <person name="Imamovic A."/>
            <person name="Ireland A."/>
            <person name="Larimer J."/>
            <person name="McCowan C."/>
            <person name="Murphy C."/>
            <person name="Pearson M."/>
            <person name="Poon T.W."/>
            <person name="Priest M."/>
            <person name="Roberts A."/>
            <person name="Saif S."/>
            <person name="Shea T."/>
            <person name="Sisk P."/>
            <person name="Sykes S."/>
            <person name="Wortman J."/>
            <person name="Nusbaum C."/>
            <person name="Birren B."/>
        </authorList>
    </citation>
    <scope>NUCLEOTIDE SEQUENCE [LARGE SCALE GENOMIC DNA]</scope>
    <source>
        <strain evidence="3">MINIMUS1</strain>
    </source>
</reference>
<protein>
    <submittedName>
        <fullName evidence="2">Uncharacterized protein</fullName>
    </submittedName>
</protein>
<evidence type="ECO:0000313" key="2">
    <source>
        <dbReference type="EnsemblMetazoa" id="AMIN011194-PA"/>
    </source>
</evidence>
<dbReference type="EnsemblMetazoa" id="AMIN011194-RA">
    <property type="protein sequence ID" value="AMIN011194-PA"/>
    <property type="gene ID" value="AMIN011194"/>
</dbReference>
<reference evidence="2" key="2">
    <citation type="submission" date="2020-05" db="UniProtKB">
        <authorList>
            <consortium name="EnsemblMetazoa"/>
        </authorList>
    </citation>
    <scope>IDENTIFICATION</scope>
    <source>
        <strain evidence="2">MINIMUS1</strain>
    </source>
</reference>
<dbReference type="Proteomes" id="UP000075920">
    <property type="component" value="Unassembled WGS sequence"/>
</dbReference>
<evidence type="ECO:0000313" key="3">
    <source>
        <dbReference type="Proteomes" id="UP000075920"/>
    </source>
</evidence>
<evidence type="ECO:0000256" key="1">
    <source>
        <dbReference type="SAM" id="Phobius"/>
    </source>
</evidence>
<keyword evidence="3" id="KW-1185">Reference proteome</keyword>
<sequence>MIGAQPCLAGKPLKNAQIMMIPSQNAPFTIAITNAAMPQPHPNGFNNCSSTGFFFQQWRTLNFYYYHQHKCQQYYQPFCSHFYLLLSQPAHNINQASGVISYICDELAAGSGLFRGVFGADNRIGYRFWTFPVTMAIKAKVIAWILFVTYFSTIMQAIVYQRAEPQLPEIYSVPAHTDWG</sequence>
<keyword evidence="1" id="KW-0472">Membrane</keyword>
<proteinExistence type="predicted"/>
<name>A0A182WLB5_9DIPT</name>
<keyword evidence="1" id="KW-0812">Transmembrane</keyword>
<keyword evidence="1" id="KW-1133">Transmembrane helix</keyword>